<dbReference type="RefSeq" id="WP_265988721.1">
    <property type="nucleotide sequence ID" value="NZ_CP110973.1"/>
</dbReference>
<dbReference type="SUPFAM" id="SSF51182">
    <property type="entry name" value="RmlC-like cupins"/>
    <property type="match status" value="1"/>
</dbReference>
<dbReference type="InterPro" id="IPR008894">
    <property type="entry name" value="QdtA_cupin_dom"/>
</dbReference>
<accession>A0ABW3QGD1</accession>
<proteinExistence type="predicted"/>
<keyword evidence="3" id="KW-1185">Reference proteome</keyword>
<dbReference type="InterPro" id="IPR014710">
    <property type="entry name" value="RmlC-like_jellyroll"/>
</dbReference>
<organism evidence="2 3">
    <name type="scientific">Larkinella insperata</name>
    <dbReference type="NCBI Taxonomy" id="332158"/>
    <lineage>
        <taxon>Bacteria</taxon>
        <taxon>Pseudomonadati</taxon>
        <taxon>Bacteroidota</taxon>
        <taxon>Cytophagia</taxon>
        <taxon>Cytophagales</taxon>
        <taxon>Spirosomataceae</taxon>
        <taxon>Larkinella</taxon>
    </lineage>
</organism>
<dbReference type="EMBL" id="JBHTLP010000021">
    <property type="protein sequence ID" value="MFD1144420.1"/>
    <property type="molecule type" value="Genomic_DNA"/>
</dbReference>
<evidence type="ECO:0000259" key="1">
    <source>
        <dbReference type="Pfam" id="PF05523"/>
    </source>
</evidence>
<name>A0ABW3QGD1_9BACT</name>
<protein>
    <submittedName>
        <fullName evidence="2">Sugar 3,4-ketoisomerase</fullName>
    </submittedName>
</protein>
<dbReference type="InterPro" id="IPR011051">
    <property type="entry name" value="RmlC_Cupin_sf"/>
</dbReference>
<dbReference type="CDD" id="cd20292">
    <property type="entry name" value="cupin_QdtA-like"/>
    <property type="match status" value="1"/>
</dbReference>
<comment type="caution">
    <text evidence="2">The sequence shown here is derived from an EMBL/GenBank/DDBJ whole genome shotgun (WGS) entry which is preliminary data.</text>
</comment>
<dbReference type="Gene3D" id="2.60.120.10">
    <property type="entry name" value="Jelly Rolls"/>
    <property type="match status" value="1"/>
</dbReference>
<dbReference type="Proteomes" id="UP001597116">
    <property type="component" value="Unassembled WGS sequence"/>
</dbReference>
<reference evidence="3" key="1">
    <citation type="journal article" date="2019" name="Int. J. Syst. Evol. Microbiol.">
        <title>The Global Catalogue of Microorganisms (GCM) 10K type strain sequencing project: providing services to taxonomists for standard genome sequencing and annotation.</title>
        <authorList>
            <consortium name="The Broad Institute Genomics Platform"/>
            <consortium name="The Broad Institute Genome Sequencing Center for Infectious Disease"/>
            <person name="Wu L."/>
            <person name="Ma J."/>
        </authorList>
    </citation>
    <scope>NUCLEOTIDE SEQUENCE [LARGE SCALE GENOMIC DNA]</scope>
    <source>
        <strain evidence="3">CCUG 55608</strain>
    </source>
</reference>
<feature type="domain" description="Sugar 3,4-ketoisomerase QdtA cupin" evidence="1">
    <location>
        <begin position="3"/>
        <end position="119"/>
    </location>
</feature>
<dbReference type="Pfam" id="PF05523">
    <property type="entry name" value="FdtA"/>
    <property type="match status" value="1"/>
</dbReference>
<evidence type="ECO:0000313" key="3">
    <source>
        <dbReference type="Proteomes" id="UP001597116"/>
    </source>
</evidence>
<sequence>MAQLIDLPTFGSEAGNLTVLEKVMPGAIRRVFYIYGVDAAQRAGHRHQTAWHAMICLSGSCRVYCNNGDDESFAVLDNPRKCLVIEPRDWHLMEQFSSGTILLVLSNEYYDPADYIYERYSLQTV</sequence>
<gene>
    <name evidence="2" type="ORF">ACFQ4C_25055</name>
</gene>
<evidence type="ECO:0000313" key="2">
    <source>
        <dbReference type="EMBL" id="MFD1144420.1"/>
    </source>
</evidence>